<organism evidence="2 3">
    <name type="scientific">Durusdinium trenchii</name>
    <dbReference type="NCBI Taxonomy" id="1381693"/>
    <lineage>
        <taxon>Eukaryota</taxon>
        <taxon>Sar</taxon>
        <taxon>Alveolata</taxon>
        <taxon>Dinophyceae</taxon>
        <taxon>Suessiales</taxon>
        <taxon>Symbiodiniaceae</taxon>
        <taxon>Durusdinium</taxon>
    </lineage>
</organism>
<accession>A0ABP0M1P8</accession>
<proteinExistence type="predicted"/>
<feature type="region of interest" description="Disordered" evidence="1">
    <location>
        <begin position="275"/>
        <end position="315"/>
    </location>
</feature>
<feature type="compositionally biased region" description="Acidic residues" evidence="1">
    <location>
        <begin position="616"/>
        <end position="627"/>
    </location>
</feature>
<evidence type="ECO:0000313" key="2">
    <source>
        <dbReference type="EMBL" id="CAK9044674.1"/>
    </source>
</evidence>
<evidence type="ECO:0000256" key="1">
    <source>
        <dbReference type="SAM" id="MobiDB-lite"/>
    </source>
</evidence>
<feature type="region of interest" description="Disordered" evidence="1">
    <location>
        <begin position="558"/>
        <end position="664"/>
    </location>
</feature>
<keyword evidence="3" id="KW-1185">Reference proteome</keyword>
<feature type="compositionally biased region" description="Pro residues" evidence="1">
    <location>
        <begin position="559"/>
        <end position="568"/>
    </location>
</feature>
<dbReference type="Proteomes" id="UP001642484">
    <property type="component" value="Unassembled WGS sequence"/>
</dbReference>
<gene>
    <name evidence="2" type="ORF">CCMP2556_LOCUS23474</name>
</gene>
<evidence type="ECO:0000313" key="3">
    <source>
        <dbReference type="Proteomes" id="UP001642484"/>
    </source>
</evidence>
<sequence length="2183" mass="242492">MEVIKESCYQLQPLVSCCCSFQKQALEFVVILTAFARRYLEHEGSGPPELTPETLEEGLQKTDPAEVARSRVSRSFGDRISNFSFERKKALLEDLDASVSVIASGLQEGSVFACVVGCHLGDAAMDFRKCGGVETVASIVSGGSIVKPGKKDGTNILDQFMQWVLDGGEETHGGDVEVTADTCTQSKRSTAGVPKLEPAQRCAPGMEVTRFTTCTPSDCVQAWLDPEESLRRRSALQRTSPTEGPETVARSAANMWLDLVVGLRMSRLLADLRGLSSGTPRQRPRGVSTRATQAKAAHCEGQGGAAERNRGLLPARAGPGRVSVLPRWYLPRKVRNREQHAVNGNPEAAETLQARIRSNVAHMPGDGWCFFYAVSRYFKGSTHSGHGTAAEIYLQAIEWLLAAQHGPRADAVATACVPFDDHELQLREHFLRQQPTAVKTAPLNTTEVVLLSKLHALWALTQQFDFECLIWGAHANVNYWVRSMECLTDQEAHAKLRHHSPVLELVHRDMGVTGHYDLVERSQNIGDPFPSTPLVEAFRAQGARAVLEAVQQLLGAAQPPLPAPQAPPPEDRSTPQPPTRSSASPVARASLMSATDPPCNDSQISADTPQLACSQLEDDPAAPESDAEAAAKQSSTSPAARASLQAATSPPCHDSQPPKRSAALPVARASLVSATSPLCRDSHVCEDTPQPACLAPEDNFGWDKIHEEVGAALDSEAEAVDVDVESVESWDSEGSMSSNDLDQGLTVEPHRRWCTKEDSDLERIQNLAAALKDHPLLPPKLPGFDVQEADHTSGILFPNVHCAIQGCRWCSKEDPCQPNWTHARVMQVQQQRWTERPQTCCGNATPPRTRLSLRGHALELLSDYRSDGEATSTTGGMEHGQTDISPLGARRQLSSELVLRHLCPAIEQRLEHRQWVRQLPDGSNILCCPEDIRCRTCTPQSSTLCPRCRVPLCRTCLTRMTQRRAPGVPQALTNDNWLGYPTELLYRHRVRWVEAAAACPVWTSVVCFYLEQDRGHLLEEDIHKAEHRVAIRGNVSSFSMPWEDIMATLDPTHQGHRTWESLPHSPATLQALVKITVKGTRYNEALEWVTATAAERRSAPAATAGSVAVTLSATERFLRTSTAESPWLETRSPEVVTQEARCFIHAYKKVSTKGRRNALGLWLGAREDAWLSGTMTAFSVWLFGNSHTAVNYRVPLCPATHDPECQRNCLQQTTAGKLQRLMQQAARRATRYFTGYLQKPQPVGRKELQQAAKQLHFLHTNAGKDPTGTHYRKVASRVFGDLEFRCSVRPITEEFMLAGFGDSQDPTAAECIRSFPVVPFVGAEWLTYLDGRNEIRYKVKPAGYTTTEIKLSEVYGWRGQDTRVYYLSPWEFVKWWTLKKLRPPPNEGPVSAECLSEWMPDHDPTSIPEDGWQFGRDYCWKEKLPTSQAETILRLPEQPFLAAAAEYYLERHSEALVPYPTVCPLPRPDMSKEDQARLLNVYLRPWTLDANAVSLHVPHITALDLSFEARTANRHTHRFHTKISPGVRNHQTSWREYIHSHIVSHHAKRTIQNFLAAAECSPEETDPVEAPVDHPHPEVDTSWVDVATVQKLTQGIGFEYSKRSNPAVQQILATWGTQTSAQQIAWKVSPGIPELPPSDTAEAARRAAAAERPPAVRWIYGNLNETAAANWLRSLQQAETGPVPTPEQTQFLQAIINRCLTETTEEQTQRIGKSEPWRGICHGVPGAGKSQTLKWLRRFFEELCGWHLQTEFVYLAPQNTQAALIQGMTLHAFANIRIKAKGQGDLWQFPPVKATAIFQNPFAGGASCQVASLQKVLWSRTESGLHALFELTTEQRCVDPWLSLVLKQARHSAMSQDVWCFLHGFPTRYRAWDFDTKACLCGTAACQTLPLAWATTPDLPWEARLEQECPQCRIERRRRCLLGRDPKSAKFAAQPFIHGLKAAKYIATNLRAREVAVSQQQTILWVIAADTPLFHLDTDAPAELQARKSNWLQRHDQATGGIVGILPLLPNMPIRITQTLPELKPFGLFKNTRGTLYSWTLHELDIARLSRTTPGAELVLEKLPLALYVQIPGSTWQLHPALPPGVACIKPTAQQWTLQPGGRATIARRGFPVASDYSGTAHSFMGATLEACTLGFWDTAPSRDAQLTQRIHESSLQHQQMHQMHVRIAEENTVHEPELTLNA</sequence>
<comment type="caution">
    <text evidence="2">The sequence shown here is derived from an EMBL/GenBank/DDBJ whole genome shotgun (WGS) entry which is preliminary data.</text>
</comment>
<reference evidence="2 3" key="1">
    <citation type="submission" date="2024-02" db="EMBL/GenBank/DDBJ databases">
        <authorList>
            <person name="Chen Y."/>
            <person name="Shah S."/>
            <person name="Dougan E. K."/>
            <person name="Thang M."/>
            <person name="Chan C."/>
        </authorList>
    </citation>
    <scope>NUCLEOTIDE SEQUENCE [LARGE SCALE GENOMIC DNA]</scope>
</reference>
<name>A0ABP0M1P8_9DINO</name>
<protein>
    <recommendedName>
        <fullName evidence="4">DNA helicase</fullName>
    </recommendedName>
</protein>
<evidence type="ECO:0008006" key="4">
    <source>
        <dbReference type="Google" id="ProtNLM"/>
    </source>
</evidence>
<feature type="compositionally biased region" description="Polar residues" evidence="1">
    <location>
        <begin position="600"/>
        <end position="613"/>
    </location>
</feature>
<dbReference type="EMBL" id="CAXAMN010014947">
    <property type="protein sequence ID" value="CAK9044674.1"/>
    <property type="molecule type" value="Genomic_DNA"/>
</dbReference>
<feature type="region of interest" description="Disordered" evidence="1">
    <location>
        <begin position="43"/>
        <end position="63"/>
    </location>
</feature>